<dbReference type="AlphaFoldDB" id="A0A7C3KH40"/>
<dbReference type="InterPro" id="IPR036590">
    <property type="entry name" value="SRAP-like"/>
</dbReference>
<keyword evidence="6" id="KW-0238">DNA-binding</keyword>
<keyword evidence="5" id="KW-0190">Covalent protein-DNA linkage</keyword>
<protein>
    <recommendedName>
        <fullName evidence="8">Abasic site processing protein</fullName>
        <ecNumber evidence="8">3.4.-.-</ecNumber>
    </recommendedName>
</protein>
<dbReference type="PANTHER" id="PTHR13604:SF0">
    <property type="entry name" value="ABASIC SITE PROCESSING PROTEIN HMCES"/>
    <property type="match status" value="1"/>
</dbReference>
<accession>A0A7C3KH40</accession>
<evidence type="ECO:0000256" key="2">
    <source>
        <dbReference type="ARBA" id="ARBA00022670"/>
    </source>
</evidence>
<evidence type="ECO:0000256" key="4">
    <source>
        <dbReference type="ARBA" id="ARBA00022801"/>
    </source>
</evidence>
<dbReference type="SUPFAM" id="SSF143081">
    <property type="entry name" value="BB1717-like"/>
    <property type="match status" value="1"/>
</dbReference>
<dbReference type="EC" id="3.4.-.-" evidence="8"/>
<evidence type="ECO:0000256" key="8">
    <source>
        <dbReference type="RuleBase" id="RU364100"/>
    </source>
</evidence>
<dbReference type="GO" id="GO:0008233">
    <property type="term" value="F:peptidase activity"/>
    <property type="evidence" value="ECO:0007669"/>
    <property type="project" value="UniProtKB-KW"/>
</dbReference>
<dbReference type="GO" id="GO:0016829">
    <property type="term" value="F:lyase activity"/>
    <property type="evidence" value="ECO:0007669"/>
    <property type="project" value="UniProtKB-KW"/>
</dbReference>
<dbReference type="PANTHER" id="PTHR13604">
    <property type="entry name" value="DC12-RELATED"/>
    <property type="match status" value="1"/>
</dbReference>
<evidence type="ECO:0000313" key="9">
    <source>
        <dbReference type="EMBL" id="HFM99825.1"/>
    </source>
</evidence>
<evidence type="ECO:0000256" key="1">
    <source>
        <dbReference type="ARBA" id="ARBA00008136"/>
    </source>
</evidence>
<evidence type="ECO:0000256" key="5">
    <source>
        <dbReference type="ARBA" id="ARBA00023124"/>
    </source>
</evidence>
<dbReference type="Pfam" id="PF02586">
    <property type="entry name" value="SRAP"/>
    <property type="match status" value="1"/>
</dbReference>
<keyword evidence="4 8" id="KW-0378">Hydrolase</keyword>
<name>A0A7C3KH40_9CYAN</name>
<evidence type="ECO:0000256" key="6">
    <source>
        <dbReference type="ARBA" id="ARBA00023125"/>
    </source>
</evidence>
<dbReference type="GO" id="GO:0006508">
    <property type="term" value="P:proteolysis"/>
    <property type="evidence" value="ECO:0007669"/>
    <property type="project" value="UniProtKB-KW"/>
</dbReference>
<evidence type="ECO:0000256" key="3">
    <source>
        <dbReference type="ARBA" id="ARBA00022763"/>
    </source>
</evidence>
<dbReference type="InterPro" id="IPR003738">
    <property type="entry name" value="SRAP"/>
</dbReference>
<gene>
    <name evidence="9" type="ORF">ENR64_19145</name>
</gene>
<dbReference type="Gene3D" id="3.90.1680.10">
    <property type="entry name" value="SOS response associated peptidase-like"/>
    <property type="match status" value="1"/>
</dbReference>
<keyword evidence="2 8" id="KW-0645">Protease</keyword>
<dbReference type="GO" id="GO:0106300">
    <property type="term" value="P:protein-DNA covalent cross-linking repair"/>
    <property type="evidence" value="ECO:0007669"/>
    <property type="project" value="InterPro"/>
</dbReference>
<dbReference type="GO" id="GO:0003697">
    <property type="term" value="F:single-stranded DNA binding"/>
    <property type="evidence" value="ECO:0007669"/>
    <property type="project" value="InterPro"/>
</dbReference>
<dbReference type="EMBL" id="DSRU01000275">
    <property type="protein sequence ID" value="HFM99825.1"/>
    <property type="molecule type" value="Genomic_DNA"/>
</dbReference>
<organism evidence="9">
    <name type="scientific">Oscillatoriales cyanobacterium SpSt-418</name>
    <dbReference type="NCBI Taxonomy" id="2282169"/>
    <lineage>
        <taxon>Bacteria</taxon>
        <taxon>Bacillati</taxon>
        <taxon>Cyanobacteriota</taxon>
        <taxon>Cyanophyceae</taxon>
        <taxon>Oscillatoriophycideae</taxon>
        <taxon>Oscillatoriales</taxon>
    </lineage>
</organism>
<keyword evidence="7" id="KW-0456">Lyase</keyword>
<comment type="caution">
    <text evidence="9">The sequence shown here is derived from an EMBL/GenBank/DDBJ whole genome shotgun (WGS) entry which is preliminary data.</text>
</comment>
<reference evidence="9" key="1">
    <citation type="journal article" date="2020" name="mSystems">
        <title>Genome- and Community-Level Interaction Insights into Carbon Utilization and Element Cycling Functions of Hydrothermarchaeota in Hydrothermal Sediment.</title>
        <authorList>
            <person name="Zhou Z."/>
            <person name="Liu Y."/>
            <person name="Xu W."/>
            <person name="Pan J."/>
            <person name="Luo Z.H."/>
            <person name="Li M."/>
        </authorList>
    </citation>
    <scope>NUCLEOTIDE SEQUENCE [LARGE SCALE GENOMIC DNA]</scope>
    <source>
        <strain evidence="9">SpSt-418</strain>
    </source>
</reference>
<keyword evidence="3" id="KW-0227">DNA damage</keyword>
<comment type="similarity">
    <text evidence="1 8">Belongs to the SOS response-associated peptidase family.</text>
</comment>
<evidence type="ECO:0000256" key="7">
    <source>
        <dbReference type="ARBA" id="ARBA00023239"/>
    </source>
</evidence>
<proteinExistence type="inferred from homology"/>
<sequence length="222" mass="25305">MCGRFSQTKQADQLATTFRLTTTPDWQPRYNLAPTQLVPALVQAEGSLWQFQKLRWGLIPSWSKDQAIGARLINARAETVAEKPAFRSAFRQRRCLILADGFFEWQKQEKRKQPFYFRQPSGQSFAFAGLWESWKGQDEVIHSCTILTTEANHLMAPVHNRMPVIICAADYETWITPTTPPDSLHSLLQPIADDFLESYPVSPVVNTPKNDEPTCIEPVVVQ</sequence>